<dbReference type="EMBL" id="LATX01002402">
    <property type="protein sequence ID" value="KTB29967.1"/>
    <property type="molecule type" value="Genomic_DNA"/>
</dbReference>
<evidence type="ECO:0000256" key="4">
    <source>
        <dbReference type="ARBA" id="ARBA00023242"/>
    </source>
</evidence>
<reference evidence="7 8" key="1">
    <citation type="submission" date="2015-12" db="EMBL/GenBank/DDBJ databases">
        <title>Draft genome sequence of Moniliophthora roreri, the causal agent of frosty pod rot of cacao.</title>
        <authorList>
            <person name="Aime M.C."/>
            <person name="Diaz-Valderrama J.R."/>
            <person name="Kijpornyongpan T."/>
            <person name="Phillips-Mora W."/>
        </authorList>
    </citation>
    <scope>NUCLEOTIDE SEQUENCE [LARGE SCALE GENOMIC DNA]</scope>
    <source>
        <strain evidence="7 8">MCA 2952</strain>
    </source>
</reference>
<proteinExistence type="predicted"/>
<sequence>MAYQYRLSQFSSQAYGPFGLAGPSVSSTDTSSNTNIENDTRAFTQGLGNNHGPSRSHAGLIGQPIPFVVGQFAGNTIRAELFEIQKANLGRKYARVDRRPLDPPPVVSLKLFEVTNEADSVTERELPNDEIQVLGLVCTVDLFPLPGTVPALPPTRNHSRLGPISRAEPMSPSRYVHHRRTSSGQISSSPPSPAPSRNPSQHSSTFVYQSAGLDGYHQPHTSPESPGVEYQQPRIIPGMGIGLGNDYAELSATTSDRHDASQSYSYSEQQHPAPSHFYAQPPTVLSHYYGPSNGTQIYSSPQSLRSTQQQSSQTTSTQSPTRSTHSREPSFEEPASPSSNIVVHHVDGQPIVEGTQLTNALVGATFVQPTVVDWHGKKTLMFVFADLAVKTEGTFILRHRVFDIFSRAERHDHLVIQAECYGGPFRVYSTKEFPGLQASTELTKLISRYGVRINIRETERKRRKKGDITPDSGPATGKRKHISDDEDNDGEDG</sequence>
<comment type="subcellular location">
    <subcellularLocation>
        <location evidence="1">Nucleus</location>
    </subcellularLocation>
</comment>
<keyword evidence="2" id="KW-0805">Transcription regulation</keyword>
<dbReference type="InterPro" id="IPR021740">
    <property type="entry name" value="Velvet"/>
</dbReference>
<gene>
    <name evidence="7" type="ORF">WG66_17461</name>
</gene>
<dbReference type="InterPro" id="IPR038491">
    <property type="entry name" value="Velvet_dom_sf"/>
</dbReference>
<dbReference type="GO" id="GO:0005634">
    <property type="term" value="C:nucleus"/>
    <property type="evidence" value="ECO:0007669"/>
    <property type="project" value="UniProtKB-SubCell"/>
</dbReference>
<comment type="caution">
    <text evidence="7">The sequence shown here is derived from an EMBL/GenBank/DDBJ whole genome shotgun (WGS) entry which is preliminary data.</text>
</comment>
<accession>A0A0W0F0Y6</accession>
<evidence type="ECO:0000256" key="5">
    <source>
        <dbReference type="SAM" id="MobiDB-lite"/>
    </source>
</evidence>
<feature type="compositionally biased region" description="Low complexity" evidence="5">
    <location>
        <begin position="299"/>
        <end position="323"/>
    </location>
</feature>
<evidence type="ECO:0000259" key="6">
    <source>
        <dbReference type="PROSITE" id="PS51821"/>
    </source>
</evidence>
<dbReference type="InterPro" id="IPR037525">
    <property type="entry name" value="Velvet_dom"/>
</dbReference>
<keyword evidence="3" id="KW-0804">Transcription</keyword>
<evidence type="ECO:0000256" key="1">
    <source>
        <dbReference type="ARBA" id="ARBA00004123"/>
    </source>
</evidence>
<dbReference type="PANTHER" id="PTHR33572">
    <property type="entry name" value="SPORE DEVELOPMENT REGULATOR VOSA"/>
    <property type="match status" value="1"/>
</dbReference>
<evidence type="ECO:0000256" key="2">
    <source>
        <dbReference type="ARBA" id="ARBA00023015"/>
    </source>
</evidence>
<dbReference type="Pfam" id="PF11754">
    <property type="entry name" value="Velvet"/>
    <property type="match status" value="1"/>
</dbReference>
<feature type="compositionally biased region" description="Acidic residues" evidence="5">
    <location>
        <begin position="484"/>
        <end position="493"/>
    </location>
</feature>
<dbReference type="Proteomes" id="UP000054988">
    <property type="component" value="Unassembled WGS sequence"/>
</dbReference>
<dbReference type="PANTHER" id="PTHR33572:SF3">
    <property type="entry name" value="VELVET COMPLEX SUBUNIT B"/>
    <property type="match status" value="1"/>
</dbReference>
<name>A0A0W0F0Y6_MONRR</name>
<evidence type="ECO:0000313" key="7">
    <source>
        <dbReference type="EMBL" id="KTB29967.1"/>
    </source>
</evidence>
<dbReference type="Gene3D" id="2.60.40.3960">
    <property type="entry name" value="Velvet domain"/>
    <property type="match status" value="2"/>
</dbReference>
<protein>
    <recommendedName>
        <fullName evidence="6">Velvet domain-containing protein</fullName>
    </recommendedName>
</protein>
<keyword evidence="4" id="KW-0539">Nucleus</keyword>
<feature type="region of interest" description="Disordered" evidence="5">
    <location>
        <begin position="148"/>
        <end position="339"/>
    </location>
</feature>
<feature type="compositionally biased region" description="Polar residues" evidence="5">
    <location>
        <begin position="261"/>
        <end position="272"/>
    </location>
</feature>
<feature type="domain" description="Velvet" evidence="6">
    <location>
        <begin position="74"/>
        <end position="456"/>
    </location>
</feature>
<dbReference type="PROSITE" id="PS51821">
    <property type="entry name" value="VELVET"/>
    <property type="match status" value="1"/>
</dbReference>
<dbReference type="AlphaFoldDB" id="A0A0W0F0Y6"/>
<feature type="region of interest" description="Disordered" evidence="5">
    <location>
        <begin position="460"/>
        <end position="493"/>
    </location>
</feature>
<evidence type="ECO:0000313" key="8">
    <source>
        <dbReference type="Proteomes" id="UP000054988"/>
    </source>
</evidence>
<organism evidence="7 8">
    <name type="scientific">Moniliophthora roreri</name>
    <name type="common">Frosty pod rot fungus</name>
    <name type="synonym">Monilia roreri</name>
    <dbReference type="NCBI Taxonomy" id="221103"/>
    <lineage>
        <taxon>Eukaryota</taxon>
        <taxon>Fungi</taxon>
        <taxon>Dikarya</taxon>
        <taxon>Basidiomycota</taxon>
        <taxon>Agaricomycotina</taxon>
        <taxon>Agaricomycetes</taxon>
        <taxon>Agaricomycetidae</taxon>
        <taxon>Agaricales</taxon>
        <taxon>Marasmiineae</taxon>
        <taxon>Marasmiaceae</taxon>
        <taxon>Moniliophthora</taxon>
    </lineage>
</organism>
<dbReference type="eggNOG" id="ENOG502SSVH">
    <property type="taxonomic scope" value="Eukaryota"/>
</dbReference>
<evidence type="ECO:0000256" key="3">
    <source>
        <dbReference type="ARBA" id="ARBA00023163"/>
    </source>
</evidence>